<dbReference type="GeneID" id="100198112"/>
<dbReference type="InterPro" id="IPR036859">
    <property type="entry name" value="CAP-Gly_dom_sf"/>
</dbReference>
<dbReference type="InterPro" id="IPR000938">
    <property type="entry name" value="CAP-Gly_domain"/>
</dbReference>
<dbReference type="PROSITE" id="PS00845">
    <property type="entry name" value="CAP_GLY_1"/>
    <property type="match status" value="1"/>
</dbReference>
<proteinExistence type="predicted"/>
<feature type="compositionally biased region" description="Polar residues" evidence="3">
    <location>
        <begin position="352"/>
        <end position="365"/>
    </location>
</feature>
<dbReference type="PROSITE" id="PS50245">
    <property type="entry name" value="CAP_GLY_2"/>
    <property type="match status" value="1"/>
</dbReference>
<dbReference type="PANTHER" id="PTHR24200">
    <property type="entry name" value="TOUCAN, ISOFORM A"/>
    <property type="match status" value="1"/>
</dbReference>
<keyword evidence="1 2" id="KW-0175">Coiled coil</keyword>
<keyword evidence="5" id="KW-1185">Reference proteome</keyword>
<evidence type="ECO:0000256" key="3">
    <source>
        <dbReference type="SAM" id="MobiDB-lite"/>
    </source>
</evidence>
<name>A0ABM4D6P2_HYDVU</name>
<evidence type="ECO:0000256" key="2">
    <source>
        <dbReference type="SAM" id="Coils"/>
    </source>
</evidence>
<feature type="coiled-coil region" evidence="2">
    <location>
        <begin position="741"/>
        <end position="775"/>
    </location>
</feature>
<feature type="coiled-coil region" evidence="2">
    <location>
        <begin position="608"/>
        <end position="642"/>
    </location>
</feature>
<feature type="region of interest" description="Disordered" evidence="3">
    <location>
        <begin position="914"/>
        <end position="935"/>
    </location>
</feature>
<evidence type="ECO:0000256" key="1">
    <source>
        <dbReference type="ARBA" id="ARBA00023054"/>
    </source>
</evidence>
<dbReference type="Pfam" id="PF01302">
    <property type="entry name" value="CAP_GLY"/>
    <property type="match status" value="1"/>
</dbReference>
<protein>
    <submittedName>
        <fullName evidence="6">Restin homolog isoform X7</fullName>
    </submittedName>
</protein>
<reference evidence="6" key="1">
    <citation type="submission" date="2025-08" db="UniProtKB">
        <authorList>
            <consortium name="RefSeq"/>
        </authorList>
    </citation>
    <scope>IDENTIFICATION</scope>
</reference>
<evidence type="ECO:0000259" key="4">
    <source>
        <dbReference type="PROSITE" id="PS50245"/>
    </source>
</evidence>
<dbReference type="SMART" id="SM01052">
    <property type="entry name" value="CAP_GLY"/>
    <property type="match status" value="1"/>
</dbReference>
<dbReference type="SUPFAM" id="SSF74924">
    <property type="entry name" value="Cap-Gly domain"/>
    <property type="match status" value="1"/>
</dbReference>
<feature type="region of interest" description="Disordered" evidence="3">
    <location>
        <begin position="352"/>
        <end position="392"/>
    </location>
</feature>
<feature type="domain" description="CAP-Gly" evidence="4">
    <location>
        <begin position="78"/>
        <end position="120"/>
    </location>
</feature>
<accession>A0ABM4D6P2</accession>
<feature type="compositionally biased region" description="Polar residues" evidence="3">
    <location>
        <begin position="198"/>
        <end position="228"/>
    </location>
</feature>
<organism evidence="5 6">
    <name type="scientific">Hydra vulgaris</name>
    <name type="common">Hydra</name>
    <name type="synonym">Hydra attenuata</name>
    <dbReference type="NCBI Taxonomy" id="6087"/>
    <lineage>
        <taxon>Eukaryota</taxon>
        <taxon>Metazoa</taxon>
        <taxon>Cnidaria</taxon>
        <taxon>Hydrozoa</taxon>
        <taxon>Hydroidolina</taxon>
        <taxon>Anthoathecata</taxon>
        <taxon>Aplanulata</taxon>
        <taxon>Hydridae</taxon>
        <taxon>Hydra</taxon>
    </lineage>
</organism>
<gene>
    <name evidence="6" type="primary">LOC100198112</name>
</gene>
<dbReference type="PANTHER" id="PTHR24200:SF11">
    <property type="entry name" value="TOUCAN, ISOFORM A"/>
    <property type="match status" value="1"/>
</dbReference>
<evidence type="ECO:0000313" key="6">
    <source>
        <dbReference type="RefSeq" id="XP_065669964.1"/>
    </source>
</evidence>
<evidence type="ECO:0000313" key="5">
    <source>
        <dbReference type="Proteomes" id="UP001652625"/>
    </source>
</evidence>
<feature type="compositionally biased region" description="Basic and acidic residues" evidence="3">
    <location>
        <begin position="457"/>
        <end position="483"/>
    </location>
</feature>
<feature type="compositionally biased region" description="Low complexity" evidence="3">
    <location>
        <begin position="915"/>
        <end position="930"/>
    </location>
</feature>
<feature type="region of interest" description="Disordered" evidence="3">
    <location>
        <begin position="437"/>
        <end position="496"/>
    </location>
</feature>
<dbReference type="InterPro" id="IPR051293">
    <property type="entry name" value="MTUS1/CCDC69"/>
</dbReference>
<dbReference type="Proteomes" id="UP001652625">
    <property type="component" value="Chromosome 12"/>
</dbReference>
<dbReference type="Gene3D" id="2.30.30.190">
    <property type="entry name" value="CAP Gly-rich-like domain"/>
    <property type="match status" value="1"/>
</dbReference>
<dbReference type="RefSeq" id="XP_065669964.1">
    <property type="nucleotide sequence ID" value="XM_065813892.1"/>
</dbReference>
<feature type="compositionally biased region" description="Polar residues" evidence="3">
    <location>
        <begin position="372"/>
        <end position="387"/>
    </location>
</feature>
<sequence>MASNPFSSLKKFSFRKTFNKEKPSTLDHGSTLSLSKTKFVQRLRNPRKHLQPEDILIGDSITILYDKKRVSGTVRYIGKTEFSTGVWCGLEIEESNGKNNGTVNGYKYFECAENHGIFIRLHKVKIIPKYAESTPNVCANNLQDEISYSVDNINDDEEMFKLKNFSLRQPLDNKEKEFYRDSHFDTSLDSDALKEVSQPMSRNSNDSGIESPVRNSPVETSSPKNNNETLKKNYGNVVVSSYNTPSPKKAVFVGSFDELDEDKIKYQEEFLLNNKSQSTLSFDIPRVNSFDKEKLERFIERKFSVVNDDNHLNKKNSYVKQRCDSITSKIPIKVSTPKNDEMDSKSTIDLNLSNSEKSINSNDNSFPKDQKSISSKEPNPTTAVKSNQKPEKGSILSAKSCFYKPFSKPVVKKPKVGKLQKNEGENDNAVIVSNGNVQLQGEKESPLKCNSSARQSTDFKNDKVSEKKEKTSDKISDKKEKIPKSKIAIKKKSPDKKEKNVEELINNLQNQLKERNERIIQLEVSLNKYQHLKQEGNESDVSAQVVTKNDIIAGLRDKIDSYKSLTDKANLSFIGLSIVLQYYLNQNEHIKKSLNESVAEIHSFQKSSKEYENHKKEQDEKINDLKNILANEKVKAEKFQNSFLTLEADHETEILNLHNKYNDKISDLKTVYQEKIDKKVIAVSNEFHMQIEKLQQNNDEKVHQLKVSYKNQVDILKERETLLKQKMIAYEKKFNENDDIIAKQNFEIKSLEDKMGTLKQENNSLLNRIAQITKEAEKDLAMQALILPYKQMPAELDSLKAVLELKTDELKSFRVKTMDLQRKVDQYYELQVKFDLINQENQSLKETLKKKAVLERNISFERDALLEKFENEHRKVSRLSMENEELMWRASNSDLSYSSPNIFEAVEEDQSSYLKNSSSFSTPNKSSGFSQNNISRRQRGSLYELSSFKK</sequence>
<feature type="region of interest" description="Disordered" evidence="3">
    <location>
        <begin position="193"/>
        <end position="232"/>
    </location>
</feature>